<name>A0ABW3THJ3_9RHOB</name>
<keyword evidence="2 5" id="KW-0812">Transmembrane</keyword>
<dbReference type="PANTHER" id="PTHR43483:SF3">
    <property type="entry name" value="MEMBRANE TRANSPORTER PROTEIN HI_0806-RELATED"/>
    <property type="match status" value="1"/>
</dbReference>
<dbReference type="Proteomes" id="UP001597151">
    <property type="component" value="Unassembled WGS sequence"/>
</dbReference>
<proteinExistence type="inferred from homology"/>
<gene>
    <name evidence="6" type="ORF">ACFQ3C_12530</name>
</gene>
<evidence type="ECO:0000256" key="2">
    <source>
        <dbReference type="ARBA" id="ARBA00022692"/>
    </source>
</evidence>
<feature type="transmembrane region" description="Helical" evidence="5">
    <location>
        <begin position="186"/>
        <end position="210"/>
    </location>
</feature>
<feature type="transmembrane region" description="Helical" evidence="5">
    <location>
        <begin position="152"/>
        <end position="179"/>
    </location>
</feature>
<keyword evidence="4 5" id="KW-0472">Membrane</keyword>
<comment type="subcellular location">
    <subcellularLocation>
        <location evidence="5">Cell membrane</location>
        <topology evidence="5">Multi-pass membrane protein</topology>
    </subcellularLocation>
    <subcellularLocation>
        <location evidence="1">Membrane</location>
        <topology evidence="1">Multi-pass membrane protein</topology>
    </subcellularLocation>
</comment>
<keyword evidence="5" id="KW-1003">Cell membrane</keyword>
<comment type="similarity">
    <text evidence="5">Belongs to the 4-toluene sulfonate uptake permease (TSUP) (TC 2.A.102) family.</text>
</comment>
<evidence type="ECO:0000256" key="5">
    <source>
        <dbReference type="RuleBase" id="RU363041"/>
    </source>
</evidence>
<sequence>MELLTNTQITLLIIGVILAAGLGGILAGLLGVGGGIVIVPVLFWVFTFLDFDPMLAMPVAVATSLATIIATAFSSARAHHKRGAVDMALVKRWGPWMAAGALLGGAVAGLVDAGALMLVFGLVGLAVSVNLARTNTLVLAPELPKGKAGQPALAGAIGTVSAMMGIGGGTLGVPILTAFSVPVHRAVGTASAFGLIIGIPAVISLIVAGLRVEGLPPLSLGYVNLVAAAIIVPISTFMAPRGAKLAHALDPKWVKRAFAVFLTITSLRMLWTALT</sequence>
<feature type="transmembrane region" description="Helical" evidence="5">
    <location>
        <begin position="222"/>
        <end position="241"/>
    </location>
</feature>
<dbReference type="EMBL" id="JBHTKR010000005">
    <property type="protein sequence ID" value="MFD1195491.1"/>
    <property type="molecule type" value="Genomic_DNA"/>
</dbReference>
<feature type="transmembrane region" description="Helical" evidence="5">
    <location>
        <begin position="55"/>
        <end position="78"/>
    </location>
</feature>
<evidence type="ECO:0000313" key="6">
    <source>
        <dbReference type="EMBL" id="MFD1195491.1"/>
    </source>
</evidence>
<dbReference type="PANTHER" id="PTHR43483">
    <property type="entry name" value="MEMBRANE TRANSPORTER PROTEIN HI_0806-RELATED"/>
    <property type="match status" value="1"/>
</dbReference>
<protein>
    <recommendedName>
        <fullName evidence="5">Probable membrane transporter protein</fullName>
    </recommendedName>
</protein>
<reference evidence="7" key="1">
    <citation type="journal article" date="2019" name="Int. J. Syst. Evol. Microbiol.">
        <title>The Global Catalogue of Microorganisms (GCM) 10K type strain sequencing project: providing services to taxonomists for standard genome sequencing and annotation.</title>
        <authorList>
            <consortium name="The Broad Institute Genomics Platform"/>
            <consortium name="The Broad Institute Genome Sequencing Center for Infectious Disease"/>
            <person name="Wu L."/>
            <person name="Ma J."/>
        </authorList>
    </citation>
    <scope>NUCLEOTIDE SEQUENCE [LARGE SCALE GENOMIC DNA]</scope>
    <source>
        <strain evidence="7">CCUG 55328</strain>
    </source>
</reference>
<feature type="transmembrane region" description="Helical" evidence="5">
    <location>
        <begin position="99"/>
        <end position="132"/>
    </location>
</feature>
<evidence type="ECO:0000256" key="3">
    <source>
        <dbReference type="ARBA" id="ARBA00022989"/>
    </source>
</evidence>
<dbReference type="Pfam" id="PF01925">
    <property type="entry name" value="TauE"/>
    <property type="match status" value="1"/>
</dbReference>
<organism evidence="6 7">
    <name type="scientific">Seohaeicola saemankumensis</name>
    <dbReference type="NCBI Taxonomy" id="481181"/>
    <lineage>
        <taxon>Bacteria</taxon>
        <taxon>Pseudomonadati</taxon>
        <taxon>Pseudomonadota</taxon>
        <taxon>Alphaproteobacteria</taxon>
        <taxon>Rhodobacterales</taxon>
        <taxon>Roseobacteraceae</taxon>
        <taxon>Seohaeicola</taxon>
    </lineage>
</organism>
<dbReference type="RefSeq" id="WP_380792268.1">
    <property type="nucleotide sequence ID" value="NZ_JBHTKR010000005.1"/>
</dbReference>
<keyword evidence="7" id="KW-1185">Reference proteome</keyword>
<evidence type="ECO:0000256" key="4">
    <source>
        <dbReference type="ARBA" id="ARBA00023136"/>
    </source>
</evidence>
<evidence type="ECO:0000256" key="1">
    <source>
        <dbReference type="ARBA" id="ARBA00004141"/>
    </source>
</evidence>
<dbReference type="InterPro" id="IPR002781">
    <property type="entry name" value="TM_pro_TauE-like"/>
</dbReference>
<feature type="transmembrane region" description="Helical" evidence="5">
    <location>
        <begin position="12"/>
        <end position="43"/>
    </location>
</feature>
<evidence type="ECO:0000313" key="7">
    <source>
        <dbReference type="Proteomes" id="UP001597151"/>
    </source>
</evidence>
<feature type="transmembrane region" description="Helical" evidence="5">
    <location>
        <begin position="253"/>
        <end position="274"/>
    </location>
</feature>
<comment type="caution">
    <text evidence="6">The sequence shown here is derived from an EMBL/GenBank/DDBJ whole genome shotgun (WGS) entry which is preliminary data.</text>
</comment>
<accession>A0ABW3THJ3</accession>
<keyword evidence="3 5" id="KW-1133">Transmembrane helix</keyword>